<dbReference type="PANTHER" id="PTHR43245">
    <property type="entry name" value="BIFUNCTIONAL POLYMYXIN RESISTANCE PROTEIN ARNA"/>
    <property type="match status" value="1"/>
</dbReference>
<reference evidence="2 3" key="1">
    <citation type="submission" date="2020-01" db="EMBL/GenBank/DDBJ databases">
        <title>Paenibacillus soybeanensis sp. nov. isolated from the nodules of soybean (Glycine max(L.) Merr).</title>
        <authorList>
            <person name="Wang H."/>
        </authorList>
    </citation>
    <scope>NUCLEOTIDE SEQUENCE [LARGE SCALE GENOMIC DNA]</scope>
    <source>
        <strain evidence="2 3">T1</strain>
    </source>
</reference>
<comment type="caution">
    <text evidence="2">The sequence shown here is derived from an EMBL/GenBank/DDBJ whole genome shotgun (WGS) entry which is preliminary data.</text>
</comment>
<gene>
    <name evidence="2" type="ORF">GT019_15775</name>
</gene>
<dbReference type="SUPFAM" id="SSF51735">
    <property type="entry name" value="NAD(P)-binding Rossmann-fold domains"/>
    <property type="match status" value="1"/>
</dbReference>
<dbReference type="InterPro" id="IPR036291">
    <property type="entry name" value="NAD(P)-bd_dom_sf"/>
</dbReference>
<dbReference type="Gene3D" id="3.40.50.720">
    <property type="entry name" value="NAD(P)-binding Rossmann-like Domain"/>
    <property type="match status" value="1"/>
</dbReference>
<dbReference type="RefSeq" id="WP_161744156.1">
    <property type="nucleotide sequence ID" value="NZ_JAAAMV010000012.1"/>
</dbReference>
<dbReference type="Proteomes" id="UP000665561">
    <property type="component" value="Unassembled WGS sequence"/>
</dbReference>
<evidence type="ECO:0000313" key="3">
    <source>
        <dbReference type="Proteomes" id="UP000665561"/>
    </source>
</evidence>
<sequence length="341" mass="38087">MRVLIMGGTGTISTAITEQLLARGDIDVWHYNRGRQQAPDGVRTLTGDRREFARFEAQMADAGHFDCVIDMIGFRPDEAESAVRAFAGRTGQYIYCSTVDVYTKRAGHYPVAEDGERGALPSFPYAYNKASSENLLFAAHDPQRFPVTIFRPAQTYGGRGTAVASIGDGVSQMKRLREGRPVVIHGDGTSIWSACHRDDVARAFVRAVGNEAAYGKAYNVTGDEWMRYDQYWETVARALGAPEPRLVHIPTDLLRALLPKRAEWCAENFRYNNLFDNAAARRDLDFRYTITWEAGIREVIAELDRTGAIDAADEQPWYDALLAAWSEAGRLMAERMTGLDD</sequence>
<dbReference type="InterPro" id="IPR050177">
    <property type="entry name" value="Lipid_A_modif_metabolic_enz"/>
</dbReference>
<proteinExistence type="predicted"/>
<dbReference type="Pfam" id="PF01370">
    <property type="entry name" value="Epimerase"/>
    <property type="match status" value="1"/>
</dbReference>
<protein>
    <submittedName>
        <fullName evidence="2">NAD-dependent epimerase/dehydratase family protein</fullName>
    </submittedName>
</protein>
<feature type="domain" description="NAD-dependent epimerase/dehydratase" evidence="1">
    <location>
        <begin position="3"/>
        <end position="220"/>
    </location>
</feature>
<name>A0ABW9XRQ7_9BACL</name>
<evidence type="ECO:0000313" key="2">
    <source>
        <dbReference type="EMBL" id="NBD25342.1"/>
    </source>
</evidence>
<dbReference type="InterPro" id="IPR001509">
    <property type="entry name" value="Epimerase_deHydtase"/>
</dbReference>
<dbReference type="EMBL" id="JAAAMV010000012">
    <property type="protein sequence ID" value="NBD25342.1"/>
    <property type="molecule type" value="Genomic_DNA"/>
</dbReference>
<accession>A0ABW9XRQ7</accession>
<keyword evidence="3" id="KW-1185">Reference proteome</keyword>
<organism evidence="2 3">
    <name type="scientific">Paenibacillus glycinis</name>
    <dbReference type="NCBI Taxonomy" id="2697035"/>
    <lineage>
        <taxon>Bacteria</taxon>
        <taxon>Bacillati</taxon>
        <taxon>Bacillota</taxon>
        <taxon>Bacilli</taxon>
        <taxon>Bacillales</taxon>
        <taxon>Paenibacillaceae</taxon>
        <taxon>Paenibacillus</taxon>
    </lineage>
</organism>
<evidence type="ECO:0000259" key="1">
    <source>
        <dbReference type="Pfam" id="PF01370"/>
    </source>
</evidence>